<dbReference type="InterPro" id="IPR023380">
    <property type="entry name" value="DsbB-like_sf"/>
</dbReference>
<dbReference type="GO" id="GO:0015035">
    <property type="term" value="F:protein-disulfide reductase activity"/>
    <property type="evidence" value="ECO:0007669"/>
    <property type="project" value="InterPro"/>
</dbReference>
<evidence type="ECO:0000256" key="1">
    <source>
        <dbReference type="ARBA" id="ARBA00004141"/>
    </source>
</evidence>
<name>A0A2V3V7W7_9SPHN</name>
<dbReference type="RefSeq" id="WP_110298138.1">
    <property type="nucleotide sequence ID" value="NZ_QJJM01000004.1"/>
</dbReference>
<feature type="transmembrane region" description="Helical" evidence="5">
    <location>
        <begin position="44"/>
        <end position="60"/>
    </location>
</feature>
<dbReference type="GO" id="GO:0006457">
    <property type="term" value="P:protein folding"/>
    <property type="evidence" value="ECO:0007669"/>
    <property type="project" value="InterPro"/>
</dbReference>
<feature type="transmembrane region" description="Helical" evidence="5">
    <location>
        <begin position="67"/>
        <end position="89"/>
    </location>
</feature>
<dbReference type="PIRSF" id="PIRSF033913">
    <property type="entry name" value="S-S_format_DsbB"/>
    <property type="match status" value="1"/>
</dbReference>
<keyword evidence="7" id="KW-1185">Reference proteome</keyword>
<organism evidence="6 7">
    <name type="scientific">Blastomonas natatoria</name>
    <dbReference type="NCBI Taxonomy" id="34015"/>
    <lineage>
        <taxon>Bacteria</taxon>
        <taxon>Pseudomonadati</taxon>
        <taxon>Pseudomonadota</taxon>
        <taxon>Alphaproteobacteria</taxon>
        <taxon>Sphingomonadales</taxon>
        <taxon>Sphingomonadaceae</taxon>
        <taxon>Blastomonas</taxon>
    </lineage>
</organism>
<sequence length="168" mass="17713">MTSRAPRIAAWLAFLLPASLLGGALISQYVFGLYPCEMCYWQRWPHWAALALGGIAVLSVRRVQGLGVAMAALAAVAIAISGLIGGFHAGVEYGWWEGLTRCATAAPVGGTTDDVLNSIMSNPLVRCDTAPWSLFGISLAGYNFLLSLAGAGAIYVLLRRRKTGTIAA</sequence>
<dbReference type="InterPro" id="IPR003752">
    <property type="entry name" value="DiS_bond_form_DsbB/BdbC"/>
</dbReference>
<evidence type="ECO:0000313" key="6">
    <source>
        <dbReference type="EMBL" id="PXW77650.1"/>
    </source>
</evidence>
<dbReference type="GO" id="GO:0016020">
    <property type="term" value="C:membrane"/>
    <property type="evidence" value="ECO:0007669"/>
    <property type="project" value="UniProtKB-SubCell"/>
</dbReference>
<dbReference type="InterPro" id="IPR024199">
    <property type="entry name" value="Uncharacterised_DsbB"/>
</dbReference>
<reference evidence="6 7" key="1">
    <citation type="submission" date="2018-05" db="EMBL/GenBank/DDBJ databases">
        <title>Genomic Encyclopedia of Type Strains, Phase IV (KMG-IV): sequencing the most valuable type-strain genomes for metagenomic binning, comparative biology and taxonomic classification.</title>
        <authorList>
            <person name="Goeker M."/>
        </authorList>
    </citation>
    <scope>NUCLEOTIDE SEQUENCE [LARGE SCALE GENOMIC DNA]</scope>
    <source>
        <strain evidence="6 7">DSM 3183</strain>
    </source>
</reference>
<dbReference type="EMBL" id="QJJM01000004">
    <property type="protein sequence ID" value="PXW77650.1"/>
    <property type="molecule type" value="Genomic_DNA"/>
</dbReference>
<proteinExistence type="predicted"/>
<evidence type="ECO:0000256" key="3">
    <source>
        <dbReference type="ARBA" id="ARBA00022989"/>
    </source>
</evidence>
<dbReference type="AlphaFoldDB" id="A0A2V3V7W7"/>
<comment type="subcellular location">
    <subcellularLocation>
        <location evidence="1">Membrane</location>
        <topology evidence="1">Multi-pass membrane protein</topology>
    </subcellularLocation>
</comment>
<dbReference type="Pfam" id="PF02600">
    <property type="entry name" value="DsbB"/>
    <property type="match status" value="1"/>
</dbReference>
<dbReference type="SUPFAM" id="SSF158442">
    <property type="entry name" value="DsbB-like"/>
    <property type="match status" value="1"/>
</dbReference>
<evidence type="ECO:0000256" key="2">
    <source>
        <dbReference type="ARBA" id="ARBA00022692"/>
    </source>
</evidence>
<keyword evidence="4 5" id="KW-0472">Membrane</keyword>
<feature type="transmembrane region" description="Helical" evidence="5">
    <location>
        <begin position="132"/>
        <end position="158"/>
    </location>
</feature>
<dbReference type="OrthoDB" id="9808637at2"/>
<keyword evidence="3 5" id="KW-1133">Transmembrane helix</keyword>
<protein>
    <submittedName>
        <fullName evidence="6">Disulfide bond formation protein DsbB</fullName>
    </submittedName>
</protein>
<accession>A0A2V3V7W7</accession>
<evidence type="ECO:0000256" key="5">
    <source>
        <dbReference type="SAM" id="Phobius"/>
    </source>
</evidence>
<dbReference type="Gene3D" id="1.20.1550.10">
    <property type="entry name" value="DsbB-like"/>
    <property type="match status" value="1"/>
</dbReference>
<evidence type="ECO:0000256" key="4">
    <source>
        <dbReference type="ARBA" id="ARBA00023136"/>
    </source>
</evidence>
<comment type="caution">
    <text evidence="6">The sequence shown here is derived from an EMBL/GenBank/DDBJ whole genome shotgun (WGS) entry which is preliminary data.</text>
</comment>
<evidence type="ECO:0000313" key="7">
    <source>
        <dbReference type="Proteomes" id="UP000248014"/>
    </source>
</evidence>
<gene>
    <name evidence="6" type="ORF">C7451_104145</name>
</gene>
<keyword evidence="2 5" id="KW-0812">Transmembrane</keyword>
<dbReference type="Proteomes" id="UP000248014">
    <property type="component" value="Unassembled WGS sequence"/>
</dbReference>